<organism evidence="7 8">
    <name type="scientific">Lentzea albidocapillata subsp. violacea</name>
    <dbReference type="NCBI Taxonomy" id="128104"/>
    <lineage>
        <taxon>Bacteria</taxon>
        <taxon>Bacillati</taxon>
        <taxon>Actinomycetota</taxon>
        <taxon>Actinomycetes</taxon>
        <taxon>Pseudonocardiales</taxon>
        <taxon>Pseudonocardiaceae</taxon>
        <taxon>Lentzea</taxon>
    </lineage>
</organism>
<dbReference type="Pfam" id="PF01547">
    <property type="entry name" value="SBP_bac_1"/>
    <property type="match status" value="1"/>
</dbReference>
<dbReference type="AlphaFoldDB" id="A0A1G8YM87"/>
<accession>A0A1G8YM87</accession>
<dbReference type="Gene3D" id="3.40.190.10">
    <property type="entry name" value="Periplasmic binding protein-like II"/>
    <property type="match status" value="1"/>
</dbReference>
<keyword evidence="4" id="KW-0564">Palmitate</keyword>
<evidence type="ECO:0000256" key="3">
    <source>
        <dbReference type="ARBA" id="ARBA00023136"/>
    </source>
</evidence>
<feature type="signal peptide" evidence="6">
    <location>
        <begin position="1"/>
        <end position="31"/>
    </location>
</feature>
<reference evidence="8" key="1">
    <citation type="submission" date="2016-10" db="EMBL/GenBank/DDBJ databases">
        <authorList>
            <person name="Varghese N."/>
            <person name="Submissions S."/>
        </authorList>
    </citation>
    <scope>NUCLEOTIDE SEQUENCE [LARGE SCALE GENOMIC DNA]</scope>
    <source>
        <strain evidence="8">DSM 44796</strain>
    </source>
</reference>
<evidence type="ECO:0000256" key="2">
    <source>
        <dbReference type="ARBA" id="ARBA00022729"/>
    </source>
</evidence>
<evidence type="ECO:0000313" key="7">
    <source>
        <dbReference type="EMBL" id="SDK03180.1"/>
    </source>
</evidence>
<sequence>MSTSPVSRVRNRRWPAAVTALAFVLAGCGSADPNVGGGSAAAPFQPVAQEEGSEITIWVDATRVPAVKAYQAARPDVKIKMVTYSGGANGSNELQTKVQLFDRTGSGWPDVVWPNTQDISWATAGEKPFAAPLDGLVPQSTLDGYADGALERCQVNGKLYCLRNDLAQVVLWYNKPLMDQWGYTVPTTWEEYQALGEKVAREHPGYLVGTAGDAYSEEIYFWASQCPASVLTGEKAVRVDLRDAKCTRMASLLDTLMTAGSMARTTVFDAGFIANNASKVLLMPGPSWYGQVLFNETFKTPAGQIAAAPPLKFAGDQETFTGSVGGGIWMVSSHSKNLKAGADFVQWVTTNEDFLKTSGTYPADKSAAKVWLEKQASENYFAADVAPVFEAAAGQVWPDWAATTQYSQEAIYSSTILPALTAGDTLTSKLPDWQTAIEQKARSLGYQVN</sequence>
<dbReference type="EMBL" id="FNET01000004">
    <property type="protein sequence ID" value="SDK03180.1"/>
    <property type="molecule type" value="Genomic_DNA"/>
</dbReference>
<dbReference type="SUPFAM" id="SSF53850">
    <property type="entry name" value="Periplasmic binding protein-like II"/>
    <property type="match status" value="1"/>
</dbReference>
<proteinExistence type="predicted"/>
<name>A0A1G8YM87_9PSEU</name>
<dbReference type="InterPro" id="IPR050490">
    <property type="entry name" value="Bact_solute-bd_prot1"/>
</dbReference>
<dbReference type="InterPro" id="IPR006059">
    <property type="entry name" value="SBP"/>
</dbReference>
<dbReference type="PANTHER" id="PTHR43649">
    <property type="entry name" value="ARABINOSE-BINDING PROTEIN-RELATED"/>
    <property type="match status" value="1"/>
</dbReference>
<evidence type="ECO:0000256" key="1">
    <source>
        <dbReference type="ARBA" id="ARBA00022475"/>
    </source>
</evidence>
<feature type="chain" id="PRO_5011793099" evidence="6">
    <location>
        <begin position="32"/>
        <end position="449"/>
    </location>
</feature>
<evidence type="ECO:0000256" key="6">
    <source>
        <dbReference type="SAM" id="SignalP"/>
    </source>
</evidence>
<dbReference type="PANTHER" id="PTHR43649:SF33">
    <property type="entry name" value="POLYGALACTURONAN_RHAMNOGALACTURONAN-BINDING PROTEIN YTCQ"/>
    <property type="match status" value="1"/>
</dbReference>
<evidence type="ECO:0000313" key="8">
    <source>
        <dbReference type="Proteomes" id="UP000199682"/>
    </source>
</evidence>
<dbReference type="Proteomes" id="UP000199682">
    <property type="component" value="Unassembled WGS sequence"/>
</dbReference>
<keyword evidence="1" id="KW-1003">Cell membrane</keyword>
<evidence type="ECO:0000256" key="4">
    <source>
        <dbReference type="ARBA" id="ARBA00023139"/>
    </source>
</evidence>
<keyword evidence="2 6" id="KW-0732">Signal</keyword>
<keyword evidence="5" id="KW-0449">Lipoprotein</keyword>
<keyword evidence="3" id="KW-0472">Membrane</keyword>
<protein>
    <submittedName>
        <fullName evidence="7">Carbohydrate ABC transporter substrate-binding protein, CUT1 family (TC 3.A.1.1.-)</fullName>
    </submittedName>
</protein>
<evidence type="ECO:0000256" key="5">
    <source>
        <dbReference type="ARBA" id="ARBA00023288"/>
    </source>
</evidence>
<gene>
    <name evidence="7" type="ORF">SAMN04488074_10474</name>
</gene>